<dbReference type="GO" id="GO:0000155">
    <property type="term" value="F:phosphorelay sensor kinase activity"/>
    <property type="evidence" value="ECO:0007669"/>
    <property type="project" value="InterPro"/>
</dbReference>
<dbReference type="SUPFAM" id="SSF46689">
    <property type="entry name" value="Homeodomain-like"/>
    <property type="match status" value="1"/>
</dbReference>
<dbReference type="FunFam" id="1.10.10.60:FF:000284">
    <property type="entry name" value="Two-component system sensor histidine kinase/response regulator"/>
    <property type="match status" value="1"/>
</dbReference>
<dbReference type="STRING" id="1849968.A8C32_05650"/>
<dbReference type="FunFam" id="2.60.40.10:FF:000791">
    <property type="entry name" value="Two-component system sensor histidine kinase/response regulator"/>
    <property type="match status" value="1"/>
</dbReference>
<dbReference type="Gene3D" id="2.130.10.10">
    <property type="entry name" value="YVTN repeat-like/Quinoprotein amine dehydrogenase"/>
    <property type="match status" value="3"/>
</dbReference>
<dbReference type="SMART" id="SM00342">
    <property type="entry name" value="HTH_ARAC"/>
    <property type="match status" value="1"/>
</dbReference>
<dbReference type="Gene3D" id="1.10.287.130">
    <property type="match status" value="1"/>
</dbReference>
<dbReference type="Pfam" id="PF00072">
    <property type="entry name" value="Response_reg"/>
    <property type="match status" value="1"/>
</dbReference>
<keyword evidence="8" id="KW-0902">Two-component regulatory system</keyword>
<dbReference type="SUPFAM" id="SSF55874">
    <property type="entry name" value="ATPase domain of HSP90 chaperone/DNA topoisomerase II/histidine kinase"/>
    <property type="match status" value="1"/>
</dbReference>
<evidence type="ECO:0000256" key="5">
    <source>
        <dbReference type="ARBA" id="ARBA00022741"/>
    </source>
</evidence>
<dbReference type="InterPro" id="IPR003661">
    <property type="entry name" value="HisK_dim/P_dom"/>
</dbReference>
<dbReference type="SMART" id="SM00388">
    <property type="entry name" value="HisKA"/>
    <property type="match status" value="1"/>
</dbReference>
<keyword evidence="10" id="KW-0804">Transcription</keyword>
<organism evidence="15 16">
    <name type="scientific">Flavivirga aquatica</name>
    <dbReference type="NCBI Taxonomy" id="1849968"/>
    <lineage>
        <taxon>Bacteria</taxon>
        <taxon>Pseudomonadati</taxon>
        <taxon>Bacteroidota</taxon>
        <taxon>Flavobacteriia</taxon>
        <taxon>Flavobacteriales</taxon>
        <taxon>Flavobacteriaceae</taxon>
        <taxon>Flavivirga</taxon>
    </lineage>
</organism>
<comment type="caution">
    <text evidence="15">The sequence shown here is derived from an EMBL/GenBank/DDBJ whole genome shotgun (WGS) entry which is preliminary data.</text>
</comment>
<dbReference type="Gene3D" id="2.60.40.10">
    <property type="entry name" value="Immunoglobulins"/>
    <property type="match status" value="1"/>
</dbReference>
<dbReference type="RefSeq" id="WP_069831366.1">
    <property type="nucleotide sequence ID" value="NZ_MDJD01000054.1"/>
</dbReference>
<evidence type="ECO:0000256" key="8">
    <source>
        <dbReference type="ARBA" id="ARBA00023012"/>
    </source>
</evidence>
<dbReference type="Pfam" id="PF07494">
    <property type="entry name" value="Reg_prop"/>
    <property type="match status" value="7"/>
</dbReference>
<feature type="domain" description="Histidine kinase" evidence="13">
    <location>
        <begin position="870"/>
        <end position="1096"/>
    </location>
</feature>
<dbReference type="CDD" id="cd17574">
    <property type="entry name" value="REC_OmpR"/>
    <property type="match status" value="1"/>
</dbReference>
<keyword evidence="6 15" id="KW-0418">Kinase</keyword>
<evidence type="ECO:0000256" key="3">
    <source>
        <dbReference type="ARBA" id="ARBA00022553"/>
    </source>
</evidence>
<dbReference type="Gene3D" id="3.30.565.10">
    <property type="entry name" value="Histidine kinase-like ATPase, C-terminal domain"/>
    <property type="match status" value="1"/>
</dbReference>
<dbReference type="Pfam" id="PF02518">
    <property type="entry name" value="HATPase_c"/>
    <property type="match status" value="1"/>
</dbReference>
<dbReference type="EMBL" id="MDJD01000054">
    <property type="protein sequence ID" value="OEJ98682.1"/>
    <property type="molecule type" value="Genomic_DNA"/>
</dbReference>
<keyword evidence="9" id="KW-0805">Transcription regulation</keyword>
<dbReference type="OrthoDB" id="1522078at2"/>
<dbReference type="InterPro" id="IPR036097">
    <property type="entry name" value="HisK_dim/P_sf"/>
</dbReference>
<dbReference type="Pfam" id="PF07495">
    <property type="entry name" value="Y_Y_Y"/>
    <property type="match status" value="1"/>
</dbReference>
<evidence type="ECO:0000259" key="13">
    <source>
        <dbReference type="PROSITE" id="PS50109"/>
    </source>
</evidence>
<dbReference type="InterPro" id="IPR004358">
    <property type="entry name" value="Sig_transdc_His_kin-like_C"/>
</dbReference>
<dbReference type="SUPFAM" id="SSF47384">
    <property type="entry name" value="Homodimeric domain of signal transducing histidine kinase"/>
    <property type="match status" value="1"/>
</dbReference>
<evidence type="ECO:0000259" key="12">
    <source>
        <dbReference type="PROSITE" id="PS01124"/>
    </source>
</evidence>
<keyword evidence="5" id="KW-0547">Nucleotide-binding</keyword>
<dbReference type="InterPro" id="IPR018060">
    <property type="entry name" value="HTH_AraC"/>
</dbReference>
<dbReference type="InterPro" id="IPR015943">
    <property type="entry name" value="WD40/YVTN_repeat-like_dom_sf"/>
</dbReference>
<comment type="catalytic activity">
    <reaction evidence="1">
        <text>ATP + protein L-histidine = ADP + protein N-phospho-L-histidine.</text>
        <dbReference type="EC" id="2.7.13.3"/>
    </reaction>
</comment>
<dbReference type="PANTHER" id="PTHR43547">
    <property type="entry name" value="TWO-COMPONENT HISTIDINE KINASE"/>
    <property type="match status" value="1"/>
</dbReference>
<dbReference type="CDD" id="cd00082">
    <property type="entry name" value="HisKA"/>
    <property type="match status" value="1"/>
</dbReference>
<protein>
    <recommendedName>
        <fullName evidence="2">histidine kinase</fullName>
        <ecNumber evidence="2">2.7.13.3</ecNumber>
    </recommendedName>
</protein>
<dbReference type="InterPro" id="IPR036890">
    <property type="entry name" value="HATPase_C_sf"/>
</dbReference>
<dbReference type="InterPro" id="IPR001789">
    <property type="entry name" value="Sig_transdc_resp-reg_receiver"/>
</dbReference>
<dbReference type="Pfam" id="PF12833">
    <property type="entry name" value="HTH_18"/>
    <property type="match status" value="1"/>
</dbReference>
<evidence type="ECO:0000256" key="6">
    <source>
        <dbReference type="ARBA" id="ARBA00022777"/>
    </source>
</evidence>
<dbReference type="SUPFAM" id="SSF63829">
    <property type="entry name" value="Calcium-dependent phosphotriesterase"/>
    <property type="match status" value="3"/>
</dbReference>
<dbReference type="GO" id="GO:0043565">
    <property type="term" value="F:sequence-specific DNA binding"/>
    <property type="evidence" value="ECO:0007669"/>
    <property type="project" value="InterPro"/>
</dbReference>
<dbReference type="SMART" id="SM00448">
    <property type="entry name" value="REC"/>
    <property type="match status" value="1"/>
</dbReference>
<dbReference type="PROSITE" id="PS50109">
    <property type="entry name" value="HIS_KIN"/>
    <property type="match status" value="1"/>
</dbReference>
<dbReference type="EC" id="2.7.13.3" evidence="2"/>
<evidence type="ECO:0000313" key="15">
    <source>
        <dbReference type="EMBL" id="OEJ98682.1"/>
    </source>
</evidence>
<evidence type="ECO:0000256" key="1">
    <source>
        <dbReference type="ARBA" id="ARBA00000085"/>
    </source>
</evidence>
<dbReference type="PROSITE" id="PS50110">
    <property type="entry name" value="RESPONSE_REGULATORY"/>
    <property type="match status" value="1"/>
</dbReference>
<feature type="modified residue" description="4-aspartylphosphate" evidence="11">
    <location>
        <position position="1195"/>
    </location>
</feature>
<dbReference type="InterPro" id="IPR005467">
    <property type="entry name" value="His_kinase_dom"/>
</dbReference>
<dbReference type="InterPro" id="IPR011123">
    <property type="entry name" value="Y_Y_Y"/>
</dbReference>
<evidence type="ECO:0000256" key="11">
    <source>
        <dbReference type="PROSITE-ProRule" id="PRU00169"/>
    </source>
</evidence>
<accession>A0A1E5SHT8</accession>
<dbReference type="GO" id="GO:0003700">
    <property type="term" value="F:DNA-binding transcription factor activity"/>
    <property type="evidence" value="ECO:0007669"/>
    <property type="project" value="InterPro"/>
</dbReference>
<keyword evidence="4" id="KW-0808">Transferase</keyword>
<evidence type="ECO:0000256" key="7">
    <source>
        <dbReference type="ARBA" id="ARBA00022840"/>
    </source>
</evidence>
<gene>
    <name evidence="15" type="ORF">A8C32_05650</name>
</gene>
<dbReference type="Pfam" id="PF00512">
    <property type="entry name" value="HisKA"/>
    <property type="match status" value="1"/>
</dbReference>
<dbReference type="Proteomes" id="UP000095713">
    <property type="component" value="Unassembled WGS sequence"/>
</dbReference>
<dbReference type="FunFam" id="3.30.565.10:FF:000037">
    <property type="entry name" value="Hybrid sensor histidine kinase/response regulator"/>
    <property type="match status" value="1"/>
</dbReference>
<evidence type="ECO:0000256" key="10">
    <source>
        <dbReference type="ARBA" id="ARBA00023163"/>
    </source>
</evidence>
<dbReference type="SUPFAM" id="SSF52172">
    <property type="entry name" value="CheY-like"/>
    <property type="match status" value="1"/>
</dbReference>
<name>A0A1E5SHT8_9FLAO</name>
<dbReference type="InterPro" id="IPR011006">
    <property type="entry name" value="CheY-like_superfamily"/>
</dbReference>
<evidence type="ECO:0000256" key="4">
    <source>
        <dbReference type="ARBA" id="ARBA00022679"/>
    </source>
</evidence>
<evidence type="ECO:0000313" key="16">
    <source>
        <dbReference type="Proteomes" id="UP000095713"/>
    </source>
</evidence>
<dbReference type="PROSITE" id="PS01124">
    <property type="entry name" value="HTH_ARAC_FAMILY_2"/>
    <property type="match status" value="1"/>
</dbReference>
<dbReference type="PRINTS" id="PR00344">
    <property type="entry name" value="BCTRLSENSOR"/>
</dbReference>
<dbReference type="SMART" id="SM00387">
    <property type="entry name" value="HATPase_c"/>
    <property type="match status" value="1"/>
</dbReference>
<dbReference type="GO" id="GO:0005524">
    <property type="term" value="F:ATP binding"/>
    <property type="evidence" value="ECO:0007669"/>
    <property type="project" value="UniProtKB-KW"/>
</dbReference>
<keyword evidence="7" id="KW-0067">ATP-binding</keyword>
<evidence type="ECO:0000256" key="2">
    <source>
        <dbReference type="ARBA" id="ARBA00012438"/>
    </source>
</evidence>
<proteinExistence type="predicted"/>
<feature type="domain" description="HTH araC/xylS-type" evidence="12">
    <location>
        <begin position="1294"/>
        <end position="1393"/>
    </location>
</feature>
<sequence>MIIQLIYFRNKLFYILIIFLLSLVGCYGQNNINFEHLTTNDGLSQSDINCIYQDDEGFMWFGTFDGLNKYDGYKFINYVPESNNEESISSNIIYTITGDKKGDLWIGTTGGGLNRFNKKTNKFTRYKHDRDDINSISSDYISNVYFDDQKKRLWVATNKGLDLLDFQKPEGASVFKHINFKKDIAIKVIHQDKYGDLWCASNRQLFKILENREGGYDIVNFNHTFLAINYLGEDKSGRLLIGSSNNLFVKDNINGVDKISKVLLKAPTQALVIDDKNQYWIGNNNGLFQFDYTKDKKLQQKNHFVYDPINPNSISKNVIRALYKDRTGIIWVGTNGGGVNKIDPNKKQFQHIKKTSNLNSLSYDKIRSLYEDSDNNLWVGTEGGGLNILAQENDNGKFNKFKKITNILKIFALEEVTINNRKVLLIGTGDISGLYMLDIDNAIKNDKPQIELLIKTNNAVFTILQDKKKNIWIGTYGGGIYRMIPEKDTNNYKVDVFKHNPQNNNSISDNIIRNIYQDKKGDIWFGTGNGLSKLDSKELLKENPRFKVYRNIVGDISSISHNYILPIYENNEGELYVGTFGGGLNKYIPAENNQKERFVRYSHKDGLPNNVIKAILEDESGYLWLSTNKGLSKFNTQKETFKNYDVNDGLQNNEFQELASLKRSNGSLLFGGINGFNVFSSNEINDNILPAETVISNFSVFNKEVKVGEEYNGNILLNNSINYTDNIDLTYNQNSFSIEFAGLHYGAPLKNKFSYILEGYDKDWILSPSDKRFANYTNIPYGEYTFKVKASNSDGIWDATPKVIKLNISPPFWKTIGAYLSYVLLTLILLYAFRKFTIIKSTRKHQLELEYIEKEKQEELQQAKLEFFTNISHEFRTPLTLIKGPLEYLIDKESVRNNVEVQEQYEIMSRNTDYLLRLVNQLLDFRKISQGKMRLVLRNTDILNFIREIGEPFQFIAHKQNIIFNIESAHENIKMWFDHDALEKIIKNLLSNAFKFTHEKGEVTIKISKENKETESDTNHVIIEVKNTGYGISEDEIKNIFNRFYTKKNKNKSFQTGVGIGLSFTKNLLNFHQGSIDVKSVPNESVSFIVKLPQGKSVYEKIPEISIKEKTESDFDARTSEKESFAIDLNDEITDSTILNTRSKLPLVLVVDDNDDIRTFIKRALSDTFKILEANNGEEGLRIANEMMPHLVLTDLVMPVMDGIELCNSLKSQSETSHIPIIMLTAKTSNESEIEGLKIGADGYIKKPFDINILKLKLSNILKYREELRRKFNREITLQPEEVTVTSLDEKFLQQAIEIVEKHMMNTDFSVELLVKEMGFSRSNLYIKLKGLTGLSSSAFIRNIRLKRAVQLLEQSDFSVKEIMYMTGFNTSSYFSKCFKKQFGVLPREYVKKIKQEKVKFEI</sequence>
<dbReference type="InterPro" id="IPR013783">
    <property type="entry name" value="Ig-like_fold"/>
</dbReference>
<dbReference type="Gene3D" id="3.40.50.2300">
    <property type="match status" value="1"/>
</dbReference>
<dbReference type="Gene3D" id="1.10.10.60">
    <property type="entry name" value="Homeodomain-like"/>
    <property type="match status" value="1"/>
</dbReference>
<feature type="domain" description="Response regulatory" evidence="14">
    <location>
        <begin position="1147"/>
        <end position="1262"/>
    </location>
</feature>
<keyword evidence="3 11" id="KW-0597">Phosphoprotein</keyword>
<dbReference type="PANTHER" id="PTHR43547:SF2">
    <property type="entry name" value="HYBRID SIGNAL TRANSDUCTION HISTIDINE KINASE C"/>
    <property type="match status" value="1"/>
</dbReference>
<evidence type="ECO:0000256" key="9">
    <source>
        <dbReference type="ARBA" id="ARBA00023015"/>
    </source>
</evidence>
<dbReference type="InterPro" id="IPR003594">
    <property type="entry name" value="HATPase_dom"/>
</dbReference>
<keyword evidence="16" id="KW-1185">Reference proteome</keyword>
<dbReference type="FunFam" id="1.10.287.130:FF:000045">
    <property type="entry name" value="Two-component system sensor histidine kinase/response regulator"/>
    <property type="match status" value="1"/>
</dbReference>
<evidence type="ECO:0000259" key="14">
    <source>
        <dbReference type="PROSITE" id="PS50110"/>
    </source>
</evidence>
<dbReference type="InterPro" id="IPR009057">
    <property type="entry name" value="Homeodomain-like_sf"/>
</dbReference>
<dbReference type="InterPro" id="IPR011110">
    <property type="entry name" value="Reg_prop"/>
</dbReference>
<reference evidence="15 16" key="1">
    <citation type="submission" date="2016-05" db="EMBL/GenBank/DDBJ databases">
        <title>Draft Genome Sequence of Algibacter sp. Strain SK-16 Isolated from the Surface Water of Aburatsubo Inlet.</title>
        <authorList>
            <person name="Wong S.-K."/>
            <person name="Yoshizawa S."/>
            <person name="Nakajima Y."/>
            <person name="Ogura Y."/>
            <person name="Tetsuya H."/>
            <person name="Hamasaki K."/>
        </authorList>
    </citation>
    <scope>NUCLEOTIDE SEQUENCE [LARGE SCALE GENOMIC DNA]</scope>
    <source>
        <strain evidence="15 16">SK-16</strain>
    </source>
</reference>